<evidence type="ECO:0000259" key="1">
    <source>
        <dbReference type="Pfam" id="PF01402"/>
    </source>
</evidence>
<name>A0A157SYK0_SACSO</name>
<dbReference type="InterPro" id="IPR002145">
    <property type="entry name" value="CopG"/>
</dbReference>
<dbReference type="CDD" id="cd22233">
    <property type="entry name" value="RHH_CopAso-like"/>
    <property type="match status" value="1"/>
</dbReference>
<sequence>MVMKARVEYIKLPKSSYSKSYRKIEVTKKDGIIELTLTQTMDVVSFKLPPEMNAKLEQVASKLKKTKSEIIREALEKYLSNW</sequence>
<dbReference type="Proteomes" id="UP000076770">
    <property type="component" value="Chromosome i"/>
</dbReference>
<organism evidence="2 3">
    <name type="scientific">Saccharolobus solfataricus</name>
    <name type="common">Sulfolobus solfataricus</name>
    <dbReference type="NCBI Taxonomy" id="2287"/>
    <lineage>
        <taxon>Archaea</taxon>
        <taxon>Thermoproteota</taxon>
        <taxon>Thermoprotei</taxon>
        <taxon>Sulfolobales</taxon>
        <taxon>Sulfolobaceae</taxon>
        <taxon>Saccharolobus</taxon>
    </lineage>
</organism>
<dbReference type="Pfam" id="PF01402">
    <property type="entry name" value="RHH_1"/>
    <property type="match status" value="1"/>
</dbReference>
<dbReference type="InterPro" id="IPR013321">
    <property type="entry name" value="Arc_rbn_hlx_hlx"/>
</dbReference>
<dbReference type="GO" id="GO:0006355">
    <property type="term" value="P:regulation of DNA-templated transcription"/>
    <property type="evidence" value="ECO:0007669"/>
    <property type="project" value="InterPro"/>
</dbReference>
<protein>
    <submittedName>
        <fullName evidence="2">CopG family protein</fullName>
    </submittedName>
</protein>
<accession>A0A157SYK0</accession>
<dbReference type="PATRIC" id="fig|2287.9.peg.701"/>
<dbReference type="SUPFAM" id="SSF47598">
    <property type="entry name" value="Ribbon-helix-helix"/>
    <property type="match status" value="1"/>
</dbReference>
<proteinExistence type="predicted"/>
<dbReference type="AlphaFoldDB" id="A0A157SYK0"/>
<feature type="domain" description="Ribbon-helix-helix protein CopG" evidence="1">
    <location>
        <begin position="43"/>
        <end position="79"/>
    </location>
</feature>
<dbReference type="Gene3D" id="1.10.1220.10">
    <property type="entry name" value="Met repressor-like"/>
    <property type="match status" value="1"/>
</dbReference>
<gene>
    <name evidence="2" type="ORF">SSOP1_0693</name>
</gene>
<evidence type="ECO:0000313" key="3">
    <source>
        <dbReference type="Proteomes" id="UP000076770"/>
    </source>
</evidence>
<dbReference type="InterPro" id="IPR010985">
    <property type="entry name" value="Ribbon_hlx_hlx"/>
</dbReference>
<reference evidence="3" key="1">
    <citation type="submission" date="2016-04" db="EMBL/GenBank/DDBJ databases">
        <authorList>
            <person name="Shah S.A."/>
            <person name="Garrett R.A."/>
        </authorList>
    </citation>
    <scope>NUCLEOTIDE SEQUENCE [LARGE SCALE GENOMIC DNA]</scope>
    <source>
        <strain evidence="3">ATCC 35091 / DSM 1616 / JCM 8930 / NBRC 15331 / P1</strain>
    </source>
</reference>
<dbReference type="EMBL" id="LT549890">
    <property type="protein sequence ID" value="SAI84247.1"/>
    <property type="molecule type" value="Genomic_DNA"/>
</dbReference>
<evidence type="ECO:0000313" key="2">
    <source>
        <dbReference type="EMBL" id="SAI84247.1"/>
    </source>
</evidence>